<evidence type="ECO:0000259" key="6">
    <source>
        <dbReference type="PROSITE" id="PS50915"/>
    </source>
</evidence>
<evidence type="ECO:0000256" key="5">
    <source>
        <dbReference type="SAM" id="SignalP"/>
    </source>
</evidence>
<dbReference type="InterPro" id="IPR051407">
    <property type="entry name" value="Bact_OM_lipoprot/Surf_antigen"/>
</dbReference>
<dbReference type="Proteomes" id="UP000186819">
    <property type="component" value="Unassembled WGS sequence"/>
</dbReference>
<keyword evidence="4" id="KW-0472">Membrane</keyword>
<accession>A0A1N6XVA3</accession>
<evidence type="ECO:0000256" key="3">
    <source>
        <dbReference type="ARBA" id="ARBA00022737"/>
    </source>
</evidence>
<dbReference type="PANTHER" id="PTHR35603:SF2">
    <property type="entry name" value="OUTER MEMBRANE LIPOPROTEIN"/>
    <property type="match status" value="1"/>
</dbReference>
<dbReference type="GO" id="GO:0019867">
    <property type="term" value="C:outer membrane"/>
    <property type="evidence" value="ECO:0007669"/>
    <property type="project" value="InterPro"/>
</dbReference>
<comment type="subcellular location">
    <subcellularLocation>
        <location evidence="1">Membrane</location>
    </subcellularLocation>
</comment>
<dbReference type="SMART" id="SM00247">
    <property type="entry name" value="XTALbg"/>
    <property type="match status" value="2"/>
</dbReference>
<evidence type="ECO:0000313" key="8">
    <source>
        <dbReference type="Proteomes" id="UP000186819"/>
    </source>
</evidence>
<dbReference type="Gene3D" id="2.60.20.10">
    <property type="entry name" value="Crystallins"/>
    <property type="match status" value="2"/>
</dbReference>
<keyword evidence="3" id="KW-0677">Repeat</keyword>
<evidence type="ECO:0000256" key="4">
    <source>
        <dbReference type="ARBA" id="ARBA00023136"/>
    </source>
</evidence>
<sequence>MTTILRTALAVAGVLMAAQAAAQVTFYERERFRGSSFTTTERVRNFERRGFNDRASSAVVARDRWEVCEDAGFRGQCVVLRRGRYPSLAAMGLNDRISSARMLDRNARIDEDRYAPDPNANRDDHDDAQVTFYEREGFQGRSFSTEDQIRNFERSGFNDRASSVIVTSGRWEACEDVRFSGRCVVLRPGRYPSLAAMGLDNSVSSVRTVSRDARIDDHRYAPAPVVSHDYRRRDDERLYEAEVTAVRAVVGPPEQRCWVEREAVDQDRSSANVPGAIAGAVIGGILGHQIGDGRGRDLATAGGAVAGAVVGANVGRNDGGQQAYAQDVRRCENVPSQARPEYWDVTYAFRGQAYRVQMTAPPGRTVTVNERGEPRE</sequence>
<dbReference type="InterPro" id="IPR001064">
    <property type="entry name" value="Beta/gamma_crystallin"/>
</dbReference>
<feature type="signal peptide" evidence="5">
    <location>
        <begin position="1"/>
        <end position="22"/>
    </location>
</feature>
<dbReference type="InterPro" id="IPR008816">
    <property type="entry name" value="Gly_zipper_2TM_dom"/>
</dbReference>
<gene>
    <name evidence="7" type="ORF">SAMN05421829_109135</name>
</gene>
<feature type="domain" description="Beta/gamma crystallin 'Greek key'" evidence="6">
    <location>
        <begin position="63"/>
        <end position="104"/>
    </location>
</feature>
<dbReference type="Pfam" id="PF00030">
    <property type="entry name" value="Crystall"/>
    <property type="match status" value="2"/>
</dbReference>
<feature type="domain" description="Beta/gamma crystallin 'Greek key'" evidence="6">
    <location>
        <begin position="128"/>
        <end position="168"/>
    </location>
</feature>
<feature type="chain" id="PRO_5012862452" evidence="5">
    <location>
        <begin position="23"/>
        <end position="376"/>
    </location>
</feature>
<protein>
    <submittedName>
        <fullName evidence="7">Uncharacterized conserved protein YcfJ, contains glycine zipper 2TM domain</fullName>
    </submittedName>
</protein>
<dbReference type="InterPro" id="IPR011024">
    <property type="entry name" value="G_crystallin-like"/>
</dbReference>
<dbReference type="PROSITE" id="PS50915">
    <property type="entry name" value="CRYSTALLIN_BETA_GAMMA"/>
    <property type="match status" value="3"/>
</dbReference>
<dbReference type="SUPFAM" id="SSF49695">
    <property type="entry name" value="gamma-Crystallin-like"/>
    <property type="match status" value="1"/>
</dbReference>
<dbReference type="Pfam" id="PF05433">
    <property type="entry name" value="Rick_17kDa_Anti"/>
    <property type="match status" value="1"/>
</dbReference>
<evidence type="ECO:0000313" key="7">
    <source>
        <dbReference type="EMBL" id="SIR06308.1"/>
    </source>
</evidence>
<dbReference type="AlphaFoldDB" id="A0A1N6XVA3"/>
<dbReference type="EMBL" id="FTMD01000009">
    <property type="protein sequence ID" value="SIR06308.1"/>
    <property type="molecule type" value="Genomic_DNA"/>
</dbReference>
<keyword evidence="8" id="KW-1185">Reference proteome</keyword>
<organism evidence="7 8">
    <name type="scientific">Aromatoleum tolulyticum</name>
    <dbReference type="NCBI Taxonomy" id="34027"/>
    <lineage>
        <taxon>Bacteria</taxon>
        <taxon>Pseudomonadati</taxon>
        <taxon>Pseudomonadota</taxon>
        <taxon>Betaproteobacteria</taxon>
        <taxon>Rhodocyclales</taxon>
        <taxon>Rhodocyclaceae</taxon>
        <taxon>Aromatoleum</taxon>
    </lineage>
</organism>
<name>A0A1N6XVA3_9RHOO</name>
<feature type="domain" description="Beta/gamma crystallin 'Greek key'" evidence="6">
    <location>
        <begin position="169"/>
        <end position="210"/>
    </location>
</feature>
<dbReference type="PANTHER" id="PTHR35603">
    <property type="match status" value="1"/>
</dbReference>
<proteinExistence type="inferred from homology"/>
<comment type="similarity">
    <text evidence="2">Belongs to the beta/gamma-crystallin family.</text>
</comment>
<dbReference type="STRING" id="34027.SAMN05421829_109135"/>
<dbReference type="OrthoDB" id="9150808at2"/>
<evidence type="ECO:0000256" key="2">
    <source>
        <dbReference type="ARBA" id="ARBA00009646"/>
    </source>
</evidence>
<keyword evidence="5" id="KW-0732">Signal</keyword>
<dbReference type="RefSeq" id="WP_076602860.1">
    <property type="nucleotide sequence ID" value="NZ_FTMD01000009.1"/>
</dbReference>
<evidence type="ECO:0000256" key="1">
    <source>
        <dbReference type="ARBA" id="ARBA00004370"/>
    </source>
</evidence>
<reference evidence="8" key="1">
    <citation type="submission" date="2017-01" db="EMBL/GenBank/DDBJ databases">
        <authorList>
            <person name="Varghese N."/>
            <person name="Submissions S."/>
        </authorList>
    </citation>
    <scope>NUCLEOTIDE SEQUENCE [LARGE SCALE GENOMIC DNA]</scope>
    <source>
        <strain evidence="8">ATCC 51758</strain>
    </source>
</reference>